<reference evidence="2 3" key="1">
    <citation type="submission" date="2024-02" db="EMBL/GenBank/DDBJ databases">
        <title>Bifidobacterium honeyensis sp. nov., isolated from the comb honey.</title>
        <authorList>
            <person name="Liu W."/>
            <person name="Li Y."/>
        </authorList>
    </citation>
    <scope>NUCLEOTIDE SEQUENCE [LARGE SCALE GENOMIC DNA]</scope>
    <source>
        <strain evidence="2 3">IMAU50988</strain>
    </source>
</reference>
<feature type="transmembrane region" description="Helical" evidence="1">
    <location>
        <begin position="21"/>
        <end position="39"/>
    </location>
</feature>
<accession>A0ABU8ZPH0</accession>
<feature type="transmembrane region" description="Helical" evidence="1">
    <location>
        <begin position="115"/>
        <end position="134"/>
    </location>
</feature>
<evidence type="ECO:0000256" key="1">
    <source>
        <dbReference type="SAM" id="Phobius"/>
    </source>
</evidence>
<evidence type="ECO:0000313" key="2">
    <source>
        <dbReference type="EMBL" id="MEK0306489.1"/>
    </source>
</evidence>
<dbReference type="EMBL" id="JBANBB010000001">
    <property type="protein sequence ID" value="MEK0306489.1"/>
    <property type="molecule type" value="Genomic_DNA"/>
</dbReference>
<keyword evidence="3" id="KW-1185">Reference proteome</keyword>
<feature type="transmembrane region" description="Helical" evidence="1">
    <location>
        <begin position="84"/>
        <end position="103"/>
    </location>
</feature>
<feature type="transmembrane region" description="Helical" evidence="1">
    <location>
        <begin position="51"/>
        <end position="72"/>
    </location>
</feature>
<name>A0ABU8ZPH0_9BIFI</name>
<dbReference type="Proteomes" id="UP001373159">
    <property type="component" value="Unassembled WGS sequence"/>
</dbReference>
<organism evidence="2 3">
    <name type="scientific">Bifidobacterium favimelis</name>
    <dbReference type="NCBI Taxonomy" id="3122979"/>
    <lineage>
        <taxon>Bacteria</taxon>
        <taxon>Bacillati</taxon>
        <taxon>Actinomycetota</taxon>
        <taxon>Actinomycetes</taxon>
        <taxon>Bifidobacteriales</taxon>
        <taxon>Bifidobacteriaceae</taxon>
        <taxon>Bifidobacterium</taxon>
    </lineage>
</organism>
<keyword evidence="1" id="KW-1133">Transmembrane helix</keyword>
<gene>
    <name evidence="2" type="ORF">V8P97_03260</name>
</gene>
<sequence length="149" mass="16814">MGPDKDDHATINHKHKQRVGAVSVLLFSYYFLVTAWPFILIESPNDDLRFLAFIGALHLFVVIPFSFVLGLWTANRWAGRAQDFIYYTISIFNGIGIVAIIMFETDSILFKQICYFALSSILLFLAGAGVAGLYHSVRNRKKKAAHTIK</sequence>
<protein>
    <submittedName>
        <fullName evidence="2">Uncharacterized protein</fullName>
    </submittedName>
</protein>
<proteinExistence type="predicted"/>
<comment type="caution">
    <text evidence="2">The sequence shown here is derived from an EMBL/GenBank/DDBJ whole genome shotgun (WGS) entry which is preliminary data.</text>
</comment>
<evidence type="ECO:0000313" key="3">
    <source>
        <dbReference type="Proteomes" id="UP001373159"/>
    </source>
</evidence>
<dbReference type="RefSeq" id="WP_340486190.1">
    <property type="nucleotide sequence ID" value="NZ_JBANDZ010000001.1"/>
</dbReference>
<keyword evidence="1" id="KW-0472">Membrane</keyword>
<keyword evidence="1" id="KW-0812">Transmembrane</keyword>